<evidence type="ECO:0000313" key="5">
    <source>
        <dbReference type="Proteomes" id="UP001482513"/>
    </source>
</evidence>
<keyword evidence="2" id="KW-0732">Signal</keyword>
<evidence type="ECO:0000256" key="1">
    <source>
        <dbReference type="SAM" id="MobiDB-lite"/>
    </source>
</evidence>
<dbReference type="PROSITE" id="PS50213">
    <property type="entry name" value="FAS1"/>
    <property type="match status" value="1"/>
</dbReference>
<feature type="signal peptide" evidence="2">
    <location>
        <begin position="1"/>
        <end position="26"/>
    </location>
</feature>
<feature type="chain" id="PRO_5046788651" evidence="2">
    <location>
        <begin position="27"/>
        <end position="204"/>
    </location>
</feature>
<dbReference type="RefSeq" id="WP_190523612.1">
    <property type="nucleotide sequence ID" value="NZ_JAMPKX010000001.1"/>
</dbReference>
<dbReference type="PROSITE" id="PS51257">
    <property type="entry name" value="PROKAR_LIPOPROTEIN"/>
    <property type="match status" value="1"/>
</dbReference>
<proteinExistence type="predicted"/>
<accession>A0ABV0JZ79</accession>
<dbReference type="SUPFAM" id="SSF82153">
    <property type="entry name" value="FAS1 domain"/>
    <property type="match status" value="1"/>
</dbReference>
<dbReference type="InterPro" id="IPR036378">
    <property type="entry name" value="FAS1_dom_sf"/>
</dbReference>
<sequence length="204" mass="20926">MAILRSSQTKRWMVGLASVGAAALLAACGASEPTAETEVGQAPTTTEEPTTATDPTAESTTAEGDTVVDVAASDEDFSILAEAIEAADLTETLSASGPVTVFAPTNEAFEALPEGTLDKLLLPENQDVLRQVLTYHVLEDAVPAAEVTTGEVPTAAGTPVSIQVDDTTGEVMVNEAMVVTPDIQASNGVIHAIDQVILPPGLTL</sequence>
<dbReference type="PANTHER" id="PTHR10900:SF77">
    <property type="entry name" value="FI19380P1"/>
    <property type="match status" value="1"/>
</dbReference>
<reference evidence="4 5" key="1">
    <citation type="submission" date="2022-04" db="EMBL/GenBank/DDBJ databases">
        <title>Positive selection, recombination, and allopatry shape intraspecific diversity of widespread and dominant cyanobacteria.</title>
        <authorList>
            <person name="Wei J."/>
            <person name="Shu W."/>
            <person name="Hu C."/>
        </authorList>
    </citation>
    <scope>NUCLEOTIDE SEQUENCE [LARGE SCALE GENOMIC DNA]</scope>
    <source>
        <strain evidence="4 5">DQ-A4</strain>
    </source>
</reference>
<evidence type="ECO:0000259" key="3">
    <source>
        <dbReference type="PROSITE" id="PS50213"/>
    </source>
</evidence>
<dbReference type="PANTHER" id="PTHR10900">
    <property type="entry name" value="PERIOSTIN-RELATED"/>
    <property type="match status" value="1"/>
</dbReference>
<evidence type="ECO:0000256" key="2">
    <source>
        <dbReference type="SAM" id="SignalP"/>
    </source>
</evidence>
<dbReference type="Pfam" id="PF02469">
    <property type="entry name" value="Fasciclin"/>
    <property type="match status" value="1"/>
</dbReference>
<dbReference type="InterPro" id="IPR050904">
    <property type="entry name" value="Adhesion/Biosynth-related"/>
</dbReference>
<protein>
    <submittedName>
        <fullName evidence="4">Fasciclin domain-containing protein</fullName>
    </submittedName>
</protein>
<organism evidence="4 5">
    <name type="scientific">Leptolyngbya subtilissima DQ-A4</name>
    <dbReference type="NCBI Taxonomy" id="2933933"/>
    <lineage>
        <taxon>Bacteria</taxon>
        <taxon>Bacillati</taxon>
        <taxon>Cyanobacteriota</taxon>
        <taxon>Cyanophyceae</taxon>
        <taxon>Leptolyngbyales</taxon>
        <taxon>Leptolyngbyaceae</taxon>
        <taxon>Leptolyngbya group</taxon>
        <taxon>Leptolyngbya</taxon>
    </lineage>
</organism>
<dbReference type="Gene3D" id="2.30.180.10">
    <property type="entry name" value="FAS1 domain"/>
    <property type="match status" value="1"/>
</dbReference>
<evidence type="ECO:0000313" key="4">
    <source>
        <dbReference type="EMBL" id="MEP0945834.1"/>
    </source>
</evidence>
<name>A0ABV0JZ79_9CYAN</name>
<feature type="domain" description="FAS1" evidence="3">
    <location>
        <begin position="64"/>
        <end position="197"/>
    </location>
</feature>
<dbReference type="SMART" id="SM00554">
    <property type="entry name" value="FAS1"/>
    <property type="match status" value="1"/>
</dbReference>
<gene>
    <name evidence="4" type="ORF">NC992_03015</name>
</gene>
<dbReference type="EMBL" id="JAMPKX010000001">
    <property type="protein sequence ID" value="MEP0945834.1"/>
    <property type="molecule type" value="Genomic_DNA"/>
</dbReference>
<feature type="region of interest" description="Disordered" evidence="1">
    <location>
        <begin position="34"/>
        <end position="62"/>
    </location>
</feature>
<dbReference type="Proteomes" id="UP001482513">
    <property type="component" value="Unassembled WGS sequence"/>
</dbReference>
<keyword evidence="5" id="KW-1185">Reference proteome</keyword>
<comment type="caution">
    <text evidence="4">The sequence shown here is derived from an EMBL/GenBank/DDBJ whole genome shotgun (WGS) entry which is preliminary data.</text>
</comment>
<feature type="compositionally biased region" description="Low complexity" evidence="1">
    <location>
        <begin position="42"/>
        <end position="62"/>
    </location>
</feature>
<dbReference type="InterPro" id="IPR000782">
    <property type="entry name" value="FAS1_domain"/>
</dbReference>